<protein>
    <submittedName>
        <fullName evidence="2">Transglutaminase-like enzyme, putative cysteine protease</fullName>
    </submittedName>
</protein>
<feature type="domain" description="Transglutaminase-like" evidence="1">
    <location>
        <begin position="190"/>
        <end position="255"/>
    </location>
</feature>
<evidence type="ECO:0000313" key="3">
    <source>
        <dbReference type="Proteomes" id="UP000198337"/>
    </source>
</evidence>
<sequence>MQSFLIIKQHKTSTFAMMPNKYEITYTAENHYDHWVYDAYWQFLIIPMENQSQFGVEIEFYNSLYANIEYSTNGYGFKTIRIHPKKKFDNISFKANFEFFKKEENPFNFPLDLDIFKGYQMLEKLDFKISFERFLKATQFTQLEKAHETMFIFDPKTSIFDNLQALNHWTFKFIQFKTGVTDVDTLLTEIVLKKQGVCQDFTHLFCALARKNGVPTRYVSGYLNQGSGFFGDSQMHAWAEAYIPEIGWKGFDPTNNILANINHIKVCHGKDYNDCAPLKGVVYSQGKNQTSHTVTVQSQQ</sequence>
<dbReference type="EMBL" id="FZNV01000004">
    <property type="protein sequence ID" value="SNR65535.1"/>
    <property type="molecule type" value="Genomic_DNA"/>
</dbReference>
<accession>A0ABY1SK56</accession>
<dbReference type="InterPro" id="IPR002931">
    <property type="entry name" value="Transglutaminase-like"/>
</dbReference>
<dbReference type="Proteomes" id="UP000198337">
    <property type="component" value="Unassembled WGS sequence"/>
</dbReference>
<reference evidence="2 3" key="1">
    <citation type="submission" date="2017-06" db="EMBL/GenBank/DDBJ databases">
        <authorList>
            <person name="Varghese N."/>
            <person name="Submissions S."/>
        </authorList>
    </citation>
    <scope>NUCLEOTIDE SEQUENCE [LARGE SCALE GENOMIC DNA]</scope>
    <source>
        <strain evidence="2 3">DSM 19840</strain>
    </source>
</reference>
<dbReference type="SUPFAM" id="SSF54001">
    <property type="entry name" value="Cysteine proteinases"/>
    <property type="match status" value="1"/>
</dbReference>
<dbReference type="SMART" id="SM00460">
    <property type="entry name" value="TGc"/>
    <property type="match status" value="1"/>
</dbReference>
<dbReference type="PANTHER" id="PTHR33490:SF6">
    <property type="entry name" value="SLL1049 PROTEIN"/>
    <property type="match status" value="1"/>
</dbReference>
<dbReference type="PANTHER" id="PTHR33490">
    <property type="entry name" value="BLR5614 PROTEIN-RELATED"/>
    <property type="match status" value="1"/>
</dbReference>
<comment type="caution">
    <text evidence="2">The sequence shown here is derived from an EMBL/GenBank/DDBJ whole genome shotgun (WGS) entry which is preliminary data.</text>
</comment>
<proteinExistence type="predicted"/>
<keyword evidence="3" id="KW-1185">Reference proteome</keyword>
<evidence type="ECO:0000259" key="1">
    <source>
        <dbReference type="SMART" id="SM00460"/>
    </source>
</evidence>
<evidence type="ECO:0000313" key="2">
    <source>
        <dbReference type="EMBL" id="SNR65535.1"/>
    </source>
</evidence>
<dbReference type="Gene3D" id="3.10.620.30">
    <property type="match status" value="1"/>
</dbReference>
<organism evidence="2 3">
    <name type="scientific">Maribacter sedimenticola</name>
    <dbReference type="NCBI Taxonomy" id="228956"/>
    <lineage>
        <taxon>Bacteria</taxon>
        <taxon>Pseudomonadati</taxon>
        <taxon>Bacteroidota</taxon>
        <taxon>Flavobacteriia</taxon>
        <taxon>Flavobacteriales</taxon>
        <taxon>Flavobacteriaceae</taxon>
        <taxon>Maribacter</taxon>
    </lineage>
</organism>
<name>A0ABY1SK56_9FLAO</name>
<gene>
    <name evidence="2" type="ORF">SAMN04488009_3010</name>
</gene>
<dbReference type="Pfam" id="PF01841">
    <property type="entry name" value="Transglut_core"/>
    <property type="match status" value="1"/>
</dbReference>
<dbReference type="InterPro" id="IPR038765">
    <property type="entry name" value="Papain-like_cys_pep_sf"/>
</dbReference>